<protein>
    <submittedName>
        <fullName evidence="1">Uncharacterized protein</fullName>
    </submittedName>
</protein>
<evidence type="ECO:0000313" key="2">
    <source>
        <dbReference type="Proteomes" id="UP000243250"/>
    </source>
</evidence>
<keyword evidence="2" id="KW-1185">Reference proteome</keyword>
<accession>A0A1I6IFM8</accession>
<organism evidence="1 2">
    <name type="scientific">Halogeometricum limi</name>
    <dbReference type="NCBI Taxonomy" id="555875"/>
    <lineage>
        <taxon>Archaea</taxon>
        <taxon>Methanobacteriati</taxon>
        <taxon>Methanobacteriota</taxon>
        <taxon>Stenosarchaea group</taxon>
        <taxon>Halobacteria</taxon>
        <taxon>Halobacteriales</taxon>
        <taxon>Haloferacaceae</taxon>
        <taxon>Halogeometricum</taxon>
    </lineage>
</organism>
<dbReference type="Proteomes" id="UP000243250">
    <property type="component" value="Unassembled WGS sequence"/>
</dbReference>
<dbReference type="EMBL" id="FOYS01000005">
    <property type="protein sequence ID" value="SFR65575.1"/>
    <property type="molecule type" value="Genomic_DNA"/>
</dbReference>
<name>A0A1I6IFM8_9EURY</name>
<gene>
    <name evidence="1" type="ORF">SAMN04488124_3208</name>
</gene>
<evidence type="ECO:0000313" key="1">
    <source>
        <dbReference type="EMBL" id="SFR65575.1"/>
    </source>
</evidence>
<sequence>MRQQIRVAVGVAEAVSEAETGSFSKQELETIAEAIGVVPVAGDEPDPLF</sequence>
<dbReference type="AlphaFoldDB" id="A0A1I6IFM8"/>
<reference evidence="2" key="1">
    <citation type="submission" date="2016-10" db="EMBL/GenBank/DDBJ databases">
        <authorList>
            <person name="Varghese N."/>
            <person name="Submissions S."/>
        </authorList>
    </citation>
    <scope>NUCLEOTIDE SEQUENCE [LARGE SCALE GENOMIC DNA]</scope>
    <source>
        <strain evidence="2">CGMCC 1.8711</strain>
    </source>
</reference>
<proteinExistence type="predicted"/>